<dbReference type="GO" id="GO:0004386">
    <property type="term" value="F:helicase activity"/>
    <property type="evidence" value="ECO:0007669"/>
    <property type="project" value="UniProtKB-KW"/>
</dbReference>
<keyword evidence="2" id="KW-0378">Hydrolase</keyword>
<keyword evidence="4" id="KW-0067">ATP-binding</keyword>
<evidence type="ECO:0000313" key="7">
    <source>
        <dbReference type="EMBL" id="CBY08833.1"/>
    </source>
</evidence>
<dbReference type="Gene3D" id="3.40.50.300">
    <property type="entry name" value="P-loop containing nucleotide triphosphate hydrolases"/>
    <property type="match status" value="1"/>
</dbReference>
<dbReference type="FunCoup" id="E4XBD2">
    <property type="interactions" value="744"/>
</dbReference>
<organism evidence="7">
    <name type="scientific">Oikopleura dioica</name>
    <name type="common">Tunicate</name>
    <dbReference type="NCBI Taxonomy" id="34765"/>
    <lineage>
        <taxon>Eukaryota</taxon>
        <taxon>Metazoa</taxon>
        <taxon>Chordata</taxon>
        <taxon>Tunicata</taxon>
        <taxon>Appendicularia</taxon>
        <taxon>Copelata</taxon>
        <taxon>Oikopleuridae</taxon>
        <taxon>Oikopleura</taxon>
    </lineage>
</organism>
<dbReference type="PROSITE" id="PS51194">
    <property type="entry name" value="HELICASE_CTER"/>
    <property type="match status" value="1"/>
</dbReference>
<keyword evidence="8" id="KW-1185">Reference proteome</keyword>
<dbReference type="InterPro" id="IPR001650">
    <property type="entry name" value="Helicase_C-like"/>
</dbReference>
<evidence type="ECO:0000256" key="3">
    <source>
        <dbReference type="ARBA" id="ARBA00022806"/>
    </source>
</evidence>
<gene>
    <name evidence="7" type="ORF">GSOID_T00005671001</name>
</gene>
<dbReference type="PANTHER" id="PTHR12131">
    <property type="entry name" value="ATP-DEPENDENT RNA AND DNA HELICASE"/>
    <property type="match status" value="1"/>
</dbReference>
<dbReference type="FunFam" id="2.40.30.300:FF:000001">
    <property type="entry name" value="Mtr4 exosome RNA helicase"/>
    <property type="match status" value="1"/>
</dbReference>
<evidence type="ECO:0000256" key="5">
    <source>
        <dbReference type="SAM" id="Coils"/>
    </source>
</evidence>
<dbReference type="CDD" id="cd18795">
    <property type="entry name" value="SF2_C_Ski2"/>
    <property type="match status" value="1"/>
</dbReference>
<feature type="domain" description="Helicase C-terminal" evidence="6">
    <location>
        <begin position="42"/>
        <end position="215"/>
    </location>
</feature>
<dbReference type="SUPFAM" id="SSF52540">
    <property type="entry name" value="P-loop containing nucleoside triphosphate hydrolases"/>
    <property type="match status" value="1"/>
</dbReference>
<dbReference type="GO" id="GO:0000460">
    <property type="term" value="P:maturation of 5.8S rRNA"/>
    <property type="evidence" value="ECO:0007669"/>
    <property type="project" value="TreeGrafter"/>
</dbReference>
<dbReference type="Pfam" id="PF13234">
    <property type="entry name" value="MTR4_beta-barrel"/>
    <property type="match status" value="1"/>
</dbReference>
<evidence type="ECO:0000259" key="6">
    <source>
        <dbReference type="PROSITE" id="PS51194"/>
    </source>
</evidence>
<dbReference type="InterPro" id="IPR012961">
    <property type="entry name" value="Ski2/MTR4_C"/>
</dbReference>
<reference evidence="7" key="1">
    <citation type="journal article" date="2010" name="Science">
        <title>Plasticity of animal genome architecture unmasked by rapid evolution of a pelagic tunicate.</title>
        <authorList>
            <person name="Denoeud F."/>
            <person name="Henriet S."/>
            <person name="Mungpakdee S."/>
            <person name="Aury J.M."/>
            <person name="Da Silva C."/>
            <person name="Brinkmann H."/>
            <person name="Mikhaleva J."/>
            <person name="Olsen L.C."/>
            <person name="Jubin C."/>
            <person name="Canestro C."/>
            <person name="Bouquet J.M."/>
            <person name="Danks G."/>
            <person name="Poulain J."/>
            <person name="Campsteijn C."/>
            <person name="Adamski M."/>
            <person name="Cross I."/>
            <person name="Yadetie F."/>
            <person name="Muffato M."/>
            <person name="Louis A."/>
            <person name="Butcher S."/>
            <person name="Tsagkogeorga G."/>
            <person name="Konrad A."/>
            <person name="Singh S."/>
            <person name="Jensen M.F."/>
            <person name="Cong E.H."/>
            <person name="Eikeseth-Otteraa H."/>
            <person name="Noel B."/>
            <person name="Anthouard V."/>
            <person name="Porcel B.M."/>
            <person name="Kachouri-Lafond R."/>
            <person name="Nishino A."/>
            <person name="Ugolini M."/>
            <person name="Chourrout P."/>
            <person name="Nishida H."/>
            <person name="Aasland R."/>
            <person name="Huzurbazar S."/>
            <person name="Westhof E."/>
            <person name="Delsuc F."/>
            <person name="Lehrach H."/>
            <person name="Reinhardt R."/>
            <person name="Weissenbach J."/>
            <person name="Roy S.W."/>
            <person name="Artiguenave F."/>
            <person name="Postlethwait J.H."/>
            <person name="Manak J.R."/>
            <person name="Thompson E.M."/>
            <person name="Jaillon O."/>
            <person name="Du Pasquier L."/>
            <person name="Boudinot P."/>
            <person name="Liberles D.A."/>
            <person name="Volff J.N."/>
            <person name="Philippe H."/>
            <person name="Lenhard B."/>
            <person name="Roest Crollius H."/>
            <person name="Wincker P."/>
            <person name="Chourrout D."/>
        </authorList>
    </citation>
    <scope>NUCLEOTIDE SEQUENCE [LARGE SCALE GENOMIC DNA]</scope>
</reference>
<proteinExistence type="predicted"/>
<accession>E4XBD2</accession>
<dbReference type="FunFam" id="1.10.3380.30:FF:000002">
    <property type="entry name" value="superkiller viralicidic activity 2-like 2"/>
    <property type="match status" value="1"/>
</dbReference>
<dbReference type="CDD" id="cd13154">
    <property type="entry name" value="KOW_Mtr4"/>
    <property type="match status" value="1"/>
</dbReference>
<dbReference type="InterPro" id="IPR025696">
    <property type="entry name" value="Beta-barrel_MTR4"/>
</dbReference>
<evidence type="ECO:0000256" key="4">
    <source>
        <dbReference type="ARBA" id="ARBA00022840"/>
    </source>
</evidence>
<dbReference type="Proteomes" id="UP000001307">
    <property type="component" value="Unassembled WGS sequence"/>
</dbReference>
<dbReference type="InterPro" id="IPR048392">
    <property type="entry name" value="MTR4-like_stalk"/>
</dbReference>
<dbReference type="SMART" id="SM01142">
    <property type="entry name" value="DSHCT"/>
    <property type="match status" value="1"/>
</dbReference>
<name>E4XBD2_OIKDI</name>
<evidence type="ECO:0000256" key="1">
    <source>
        <dbReference type="ARBA" id="ARBA00022741"/>
    </source>
</evidence>
<dbReference type="EMBL" id="FN653033">
    <property type="protein sequence ID" value="CBY08833.1"/>
    <property type="molecule type" value="Genomic_DNA"/>
</dbReference>
<keyword evidence="3" id="KW-0347">Helicase</keyword>
<keyword evidence="1" id="KW-0547">Nucleotide-binding</keyword>
<dbReference type="InterPro" id="IPR027417">
    <property type="entry name" value="P-loop_NTPase"/>
</dbReference>
<dbReference type="InParanoid" id="E4XBD2"/>
<feature type="coiled-coil region" evidence="5">
    <location>
        <begin position="457"/>
        <end position="487"/>
    </location>
</feature>
<dbReference type="Pfam" id="PF08148">
    <property type="entry name" value="DSHCT"/>
    <property type="match status" value="1"/>
</dbReference>
<sequence>MKEVTRLSVQRGINPGDLPRGHLLHALRGDSRTKCSNAMEIQRQGGLDFTTEHEKKLITEVYNNAMECLSDEDRQLPQVANILPILKKGIGIHHGGLLPILKETIEILFSENLIKCLFATETFAMGVNMPAKTVVFTSHRKFDGKDFRPISGGEYIQMSGRAGRRGMDTKGIVILMVDDQITPAIAKELLQGKADALNSAFHLTYNMVLNLLRVEDINPEWLLEKSFYQFQHCNKVPGMISDLDSLSESLKEITVDDEDSATSYYKLRQQIERLGRQMDQIILSPKHVLPFLNPGRLVKVRHGKKNFGWGIIVNFKKQKETGPDEEPIYRVDVLVNCDKDSIKKTSTDLAQPASGSDGSMEVIGFSLKDCLSSLSCIRLMIPQKLTSADERRKCRDQLKEIQRRYPDGLPLLDPTEDMNIVDPKITEIIRKIEAYEKRLFAHTLHGGQDTENLLTQVEKKQKVLSGIKDKKKELKKAKQVIQLDELKARKRVLRRLGYATDADVIETKGRVACEVSTADELLLTEMIFNGIFNTMTVEQCTSVLSCLIFQEKGDPPKLAEELAAPLRTMQECAKRIAKVSIECKLDLEEEEYIKQINPNLMDVVDAWCKGGTFKQIVELTEVYEGSIIRAMRRLEELLRDMCHAAKAIGNEELEAKFTQGIEKIKRDIVFAASLYL</sequence>
<dbReference type="PANTHER" id="PTHR12131:SF7">
    <property type="entry name" value="EXOSOME RNA HELICASE MTR4"/>
    <property type="match status" value="1"/>
</dbReference>
<dbReference type="Pfam" id="PF21408">
    <property type="entry name" value="MTR4-like_stalk"/>
    <property type="match status" value="1"/>
</dbReference>
<dbReference type="GO" id="GO:0016787">
    <property type="term" value="F:hydrolase activity"/>
    <property type="evidence" value="ECO:0007669"/>
    <property type="project" value="UniProtKB-KW"/>
</dbReference>
<protein>
    <recommendedName>
        <fullName evidence="6">Helicase C-terminal domain-containing protein</fullName>
    </recommendedName>
</protein>
<dbReference type="AlphaFoldDB" id="E4XBD2"/>
<evidence type="ECO:0000313" key="8">
    <source>
        <dbReference type="Proteomes" id="UP000001307"/>
    </source>
</evidence>
<dbReference type="Gene3D" id="2.40.30.300">
    <property type="match status" value="1"/>
</dbReference>
<dbReference type="OrthoDB" id="64767at2759"/>
<dbReference type="GO" id="GO:0005524">
    <property type="term" value="F:ATP binding"/>
    <property type="evidence" value="ECO:0007669"/>
    <property type="project" value="UniProtKB-KW"/>
</dbReference>
<keyword evidence="5" id="KW-0175">Coiled coil</keyword>
<dbReference type="Gene3D" id="1.10.3380.30">
    <property type="match status" value="1"/>
</dbReference>
<dbReference type="Pfam" id="PF00271">
    <property type="entry name" value="Helicase_C"/>
    <property type="match status" value="1"/>
</dbReference>
<evidence type="ECO:0000256" key="2">
    <source>
        <dbReference type="ARBA" id="ARBA00022801"/>
    </source>
</evidence>
<dbReference type="GO" id="GO:0005634">
    <property type="term" value="C:nucleus"/>
    <property type="evidence" value="ECO:0007669"/>
    <property type="project" value="TreeGrafter"/>
</dbReference>
<dbReference type="InterPro" id="IPR050699">
    <property type="entry name" value="RNA-DNA_Helicase"/>
</dbReference>
<dbReference type="SMART" id="SM00490">
    <property type="entry name" value="HELICc"/>
    <property type="match status" value="1"/>
</dbReference>